<dbReference type="EMBL" id="CP027668">
    <property type="protein sequence ID" value="AVO44928.1"/>
    <property type="molecule type" value="Genomic_DNA"/>
</dbReference>
<keyword evidence="1" id="KW-1133">Transmembrane helix</keyword>
<organism evidence="2 3">
    <name type="scientific">Phreatobacter cathodiphilus</name>
    <dbReference type="NCBI Taxonomy" id="1868589"/>
    <lineage>
        <taxon>Bacteria</taxon>
        <taxon>Pseudomonadati</taxon>
        <taxon>Pseudomonadota</taxon>
        <taxon>Alphaproteobacteria</taxon>
        <taxon>Hyphomicrobiales</taxon>
        <taxon>Phreatobacteraceae</taxon>
        <taxon>Phreatobacter</taxon>
    </lineage>
</organism>
<protein>
    <submittedName>
        <fullName evidence="2">Uncharacterized protein</fullName>
    </submittedName>
</protein>
<dbReference type="AlphaFoldDB" id="A0A2S0N9V5"/>
<keyword evidence="1" id="KW-0472">Membrane</keyword>
<dbReference type="OrthoDB" id="9920852at2"/>
<keyword evidence="1" id="KW-0812">Transmembrane</keyword>
<feature type="transmembrane region" description="Helical" evidence="1">
    <location>
        <begin position="80"/>
        <end position="99"/>
    </location>
</feature>
<gene>
    <name evidence="2" type="ORF">C6569_07545</name>
</gene>
<sequence>MFGIMALLAFTLPWVLLPAMAGLIWLLRTRRLRAVPALAALILAALPHLRECLHAIGLGLPYPGEETTALGRSFRAQLSAAEGFAWPLLVLAAVAAAVLSWPPPDRTGTRVLAVLVVAGLAASAALIWSFTGLRFN</sequence>
<dbReference type="KEGG" id="phr:C6569_07545"/>
<dbReference type="Proteomes" id="UP000237889">
    <property type="component" value="Chromosome"/>
</dbReference>
<accession>A0A2S0N9V5</accession>
<feature type="transmembrane region" description="Helical" evidence="1">
    <location>
        <begin position="111"/>
        <end position="133"/>
    </location>
</feature>
<evidence type="ECO:0000313" key="2">
    <source>
        <dbReference type="EMBL" id="AVO44928.1"/>
    </source>
</evidence>
<evidence type="ECO:0000256" key="1">
    <source>
        <dbReference type="SAM" id="Phobius"/>
    </source>
</evidence>
<proteinExistence type="predicted"/>
<evidence type="ECO:0000313" key="3">
    <source>
        <dbReference type="Proteomes" id="UP000237889"/>
    </source>
</evidence>
<keyword evidence="3" id="KW-1185">Reference proteome</keyword>
<name>A0A2S0N9V5_9HYPH</name>
<dbReference type="RefSeq" id="WP_106748269.1">
    <property type="nucleotide sequence ID" value="NZ_CP027668.1"/>
</dbReference>
<reference evidence="2 3" key="1">
    <citation type="submission" date="2018-03" db="EMBL/GenBank/DDBJ databases">
        <title>Genome sequencing of Phreatobacter sp.</title>
        <authorList>
            <person name="Kim S.-J."/>
            <person name="Heo J."/>
            <person name="Kwon S.-W."/>
        </authorList>
    </citation>
    <scope>NUCLEOTIDE SEQUENCE [LARGE SCALE GENOMIC DNA]</scope>
    <source>
        <strain evidence="2 3">S-12</strain>
    </source>
</reference>